<dbReference type="EMBL" id="CENE01000004">
    <property type="protein sequence ID" value="CEQ39866.1"/>
    <property type="molecule type" value="Genomic_DNA"/>
</dbReference>
<dbReference type="PROSITE" id="PS50283">
    <property type="entry name" value="NA_SOLUT_SYMP_3"/>
    <property type="match status" value="1"/>
</dbReference>
<dbReference type="PANTHER" id="PTHR46154">
    <property type="match status" value="1"/>
</dbReference>
<feature type="transmembrane region" description="Helical" evidence="8">
    <location>
        <begin position="137"/>
        <end position="162"/>
    </location>
</feature>
<feature type="transmembrane region" description="Helical" evidence="8">
    <location>
        <begin position="338"/>
        <end position="361"/>
    </location>
</feature>
<evidence type="ECO:0000313" key="9">
    <source>
        <dbReference type="EMBL" id="CEQ39866.1"/>
    </source>
</evidence>
<dbReference type="AlphaFoldDB" id="A0A0D6EIY6"/>
<evidence type="ECO:0000256" key="4">
    <source>
        <dbReference type="ARBA" id="ARBA00022989"/>
    </source>
</evidence>
<comment type="subcellular location">
    <subcellularLocation>
        <location evidence="1">Membrane</location>
        <topology evidence="1">Multi-pass membrane protein</topology>
    </subcellularLocation>
</comment>
<evidence type="ECO:0000256" key="6">
    <source>
        <dbReference type="RuleBase" id="RU362091"/>
    </source>
</evidence>
<keyword evidence="4 8" id="KW-1133">Transmembrane helix</keyword>
<feature type="transmembrane region" description="Helical" evidence="8">
    <location>
        <begin position="262"/>
        <end position="280"/>
    </location>
</feature>
<evidence type="ECO:0000256" key="5">
    <source>
        <dbReference type="ARBA" id="ARBA00023136"/>
    </source>
</evidence>
<feature type="transmembrane region" description="Helical" evidence="8">
    <location>
        <begin position="447"/>
        <end position="466"/>
    </location>
</feature>
<keyword evidence="5 8" id="KW-0472">Membrane</keyword>
<evidence type="ECO:0000256" key="3">
    <source>
        <dbReference type="ARBA" id="ARBA00022692"/>
    </source>
</evidence>
<keyword evidence="3 8" id="KW-0812">Transmembrane</keyword>
<evidence type="ECO:0000256" key="8">
    <source>
        <dbReference type="SAM" id="Phobius"/>
    </source>
</evidence>
<proteinExistence type="inferred from homology"/>
<keyword evidence="10" id="KW-1185">Reference proteome</keyword>
<evidence type="ECO:0000256" key="1">
    <source>
        <dbReference type="ARBA" id="ARBA00004141"/>
    </source>
</evidence>
<sequence length="728" mass="77865">MATSGFPEGSREFARLLTAGTGYGVVVGVGAFFAIFMFILTRLQSRFTRLDPHSAKEFITASRSVKPGLICCGIVSAWTWSATLLQSSAATYQSGTIQIAFFAAVAAKVKQNANGAVTFLQIAKSWLIRLNFVRARYGIACHLLFTFYALACAHIVTGSLVLGASSTINALTGADVIACNFLLPVGIAIYVLLGGLRATFLVDFVHTVVLFVIIYVFVFSAYGTSPVLGSPGKLYDLLQQAAELVPVAGNIDGSYTTLKSNAGILFAGCTICTGFSGVFCDQVSPRKAQLQREAAEGNTGQGYWQRAIASSSSSFIYRGLYSHSVPFLHSRPDSTTKAYMLGGISWFAIPWAFGSVMGLGARALMTNPSFPTYPYALSDAQVSAGLVAPAAATTLLGKGGAVAVLLVVFMAATSAASAELIAVSSIVTFDVVGLLRKTPLTARQSVILSHVVIAVYAIWAGAWSTILHKAGVDLGWLFYVQGVILTPAVVPIGLTVTWKKQSKHAAFWGTVIGSAAALVGCYKVYGEINVTNLALPYSAISGPDNYDWQSTRAIAIAMEDSPAPSKVEQSTANDEDFDEKKEISSPVAPKLAIDNAASDSEDRTDDDEPDRETLQRVFVRASWFSSGLTLLVTFIIPIPMFAAHYVFSRRFFEVWIGFSIVWVLVAGFFCMCVPSPPLLPTSQLELTLPQLGGRSLLPIIESRHEMLIIARSAIRVALGKTNKEVVVA</sequence>
<evidence type="ECO:0000256" key="2">
    <source>
        <dbReference type="ARBA" id="ARBA00006434"/>
    </source>
</evidence>
<feature type="transmembrane region" description="Helical" evidence="8">
    <location>
        <begin position="623"/>
        <end position="647"/>
    </location>
</feature>
<evidence type="ECO:0000256" key="7">
    <source>
        <dbReference type="SAM" id="MobiDB-lite"/>
    </source>
</evidence>
<dbReference type="GO" id="GO:0005886">
    <property type="term" value="C:plasma membrane"/>
    <property type="evidence" value="ECO:0007669"/>
    <property type="project" value="TreeGrafter"/>
</dbReference>
<dbReference type="Proteomes" id="UP000243876">
    <property type="component" value="Unassembled WGS sequence"/>
</dbReference>
<dbReference type="PANTHER" id="PTHR46154:SF2">
    <property type="entry name" value="SOLUTE SYMPORTER FAMILY TRANSPORTER (AFU_ORTHOLOGUE AFUA_6G03200)"/>
    <property type="match status" value="1"/>
</dbReference>
<feature type="transmembrane region" description="Helical" evidence="8">
    <location>
        <begin position="478"/>
        <end position="498"/>
    </location>
</feature>
<feature type="transmembrane region" description="Helical" evidence="8">
    <location>
        <begin position="168"/>
        <end position="193"/>
    </location>
</feature>
<dbReference type="InterPro" id="IPR031155">
    <property type="entry name" value="DUR"/>
</dbReference>
<protein>
    <submittedName>
        <fullName evidence="9">SPOSA6832_01425-mRNA-1:cds</fullName>
    </submittedName>
</protein>
<evidence type="ECO:0000313" key="10">
    <source>
        <dbReference type="Proteomes" id="UP000243876"/>
    </source>
</evidence>
<dbReference type="InterPro" id="IPR038377">
    <property type="entry name" value="Na/Glc_symporter_sf"/>
</dbReference>
<name>A0A0D6EIY6_SPOSA</name>
<feature type="transmembrane region" description="Helical" evidence="8">
    <location>
        <begin position="20"/>
        <end position="40"/>
    </location>
</feature>
<gene>
    <name evidence="9" type="primary">SPOSA6832_01425</name>
</gene>
<comment type="similarity">
    <text evidence="2 6">Belongs to the sodium:solute symporter (SSF) (TC 2.A.21) family.</text>
</comment>
<dbReference type="InterPro" id="IPR001734">
    <property type="entry name" value="Na/solute_symporter"/>
</dbReference>
<feature type="transmembrane region" description="Helical" evidence="8">
    <location>
        <begin position="654"/>
        <end position="676"/>
    </location>
</feature>
<dbReference type="Gene3D" id="1.20.1730.10">
    <property type="entry name" value="Sodium/glucose cotransporter"/>
    <property type="match status" value="1"/>
</dbReference>
<organism evidence="9 10">
    <name type="scientific">Sporidiobolus salmonicolor</name>
    <name type="common">Yeast-like fungus</name>
    <name type="synonym">Sporobolomyces salmonicolor</name>
    <dbReference type="NCBI Taxonomy" id="5005"/>
    <lineage>
        <taxon>Eukaryota</taxon>
        <taxon>Fungi</taxon>
        <taxon>Dikarya</taxon>
        <taxon>Basidiomycota</taxon>
        <taxon>Pucciniomycotina</taxon>
        <taxon>Microbotryomycetes</taxon>
        <taxon>Sporidiobolales</taxon>
        <taxon>Sporidiobolaceae</taxon>
        <taxon>Sporobolomyces</taxon>
    </lineage>
</organism>
<dbReference type="OrthoDB" id="6132759at2759"/>
<feature type="region of interest" description="Disordered" evidence="7">
    <location>
        <begin position="561"/>
        <end position="584"/>
    </location>
</feature>
<feature type="non-terminal residue" evidence="9">
    <location>
        <position position="1"/>
    </location>
</feature>
<dbReference type="CDD" id="cd11476">
    <property type="entry name" value="SLC5sbd_DUR3"/>
    <property type="match status" value="1"/>
</dbReference>
<reference evidence="10" key="1">
    <citation type="submission" date="2015-02" db="EMBL/GenBank/DDBJ databases">
        <authorList>
            <person name="Gon?alves P."/>
        </authorList>
    </citation>
    <scope>NUCLEOTIDE SEQUENCE [LARGE SCALE GENOMIC DNA]</scope>
</reference>
<accession>A0A0D6EIY6</accession>
<dbReference type="GO" id="GO:0015204">
    <property type="term" value="F:urea transmembrane transporter activity"/>
    <property type="evidence" value="ECO:0007669"/>
    <property type="project" value="InterPro"/>
</dbReference>
<feature type="transmembrane region" description="Helical" evidence="8">
    <location>
        <begin position="200"/>
        <end position="222"/>
    </location>
</feature>
<dbReference type="Pfam" id="PF00474">
    <property type="entry name" value="SSF"/>
    <property type="match status" value="1"/>
</dbReference>